<accession>A0A9P0B9A4</accession>
<dbReference type="EMBL" id="OV121136">
    <property type="protein sequence ID" value="CAH0557824.1"/>
    <property type="molecule type" value="Genomic_DNA"/>
</dbReference>
<reference evidence="1" key="1">
    <citation type="submission" date="2021-12" db="EMBL/GenBank/DDBJ databases">
        <authorList>
            <person name="King R."/>
        </authorList>
    </citation>
    <scope>NUCLEOTIDE SEQUENCE</scope>
</reference>
<dbReference type="InterPro" id="IPR042462">
    <property type="entry name" value="ARMC7"/>
</dbReference>
<keyword evidence="2" id="KW-1185">Reference proteome</keyword>
<dbReference type="Gene3D" id="1.25.10.10">
    <property type="entry name" value="Leucine-rich Repeat Variant"/>
    <property type="match status" value="1"/>
</dbReference>
<organism evidence="1 2">
    <name type="scientific">Brassicogethes aeneus</name>
    <name type="common">Rape pollen beetle</name>
    <name type="synonym">Meligethes aeneus</name>
    <dbReference type="NCBI Taxonomy" id="1431903"/>
    <lineage>
        <taxon>Eukaryota</taxon>
        <taxon>Metazoa</taxon>
        <taxon>Ecdysozoa</taxon>
        <taxon>Arthropoda</taxon>
        <taxon>Hexapoda</taxon>
        <taxon>Insecta</taxon>
        <taxon>Pterygota</taxon>
        <taxon>Neoptera</taxon>
        <taxon>Endopterygota</taxon>
        <taxon>Coleoptera</taxon>
        <taxon>Polyphaga</taxon>
        <taxon>Cucujiformia</taxon>
        <taxon>Nitidulidae</taxon>
        <taxon>Meligethinae</taxon>
        <taxon>Brassicogethes</taxon>
    </lineage>
</organism>
<sequence>MFTRKEVLERKTGEDGIGRYDFLKQLINEFATTKSFLESKKQTLANLSNFAYDPINFVFFKQLHILDLFLAQLSENSEDLINFSLAGLCNLASDPENKEYIISLNGVYLISQYLSHQNIEIKLNSLTTLYYILETQPHLVTQDILNESESFKSSDDPRLSNLGTVFLEKYKHEVSYSSQGV</sequence>
<dbReference type="InterPro" id="IPR011989">
    <property type="entry name" value="ARM-like"/>
</dbReference>
<proteinExistence type="predicted"/>
<dbReference type="SUPFAM" id="SSF48371">
    <property type="entry name" value="ARM repeat"/>
    <property type="match status" value="1"/>
</dbReference>
<dbReference type="PANTHER" id="PTHR46263">
    <property type="entry name" value="ARMADILLO REPEAT-CONTAINING PROTEIN 7"/>
    <property type="match status" value="1"/>
</dbReference>
<dbReference type="Proteomes" id="UP001154078">
    <property type="component" value="Chromosome 5"/>
</dbReference>
<dbReference type="AlphaFoldDB" id="A0A9P0B9A4"/>
<evidence type="ECO:0000313" key="1">
    <source>
        <dbReference type="EMBL" id="CAH0557824.1"/>
    </source>
</evidence>
<evidence type="ECO:0000313" key="2">
    <source>
        <dbReference type="Proteomes" id="UP001154078"/>
    </source>
</evidence>
<protein>
    <recommendedName>
        <fullName evidence="3">Armadillo repeat-containing protein 7</fullName>
    </recommendedName>
</protein>
<dbReference type="OrthoDB" id="201709at2759"/>
<dbReference type="InterPro" id="IPR016024">
    <property type="entry name" value="ARM-type_fold"/>
</dbReference>
<dbReference type="PANTHER" id="PTHR46263:SF1">
    <property type="entry name" value="ARMADILLO REPEAT-CONTAINING PROTEIN 7"/>
    <property type="match status" value="1"/>
</dbReference>
<evidence type="ECO:0008006" key="3">
    <source>
        <dbReference type="Google" id="ProtNLM"/>
    </source>
</evidence>
<gene>
    <name evidence="1" type="ORF">MELIAE_LOCUS8434</name>
</gene>
<name>A0A9P0B9A4_BRAAE</name>